<keyword evidence="2" id="KW-1185">Reference proteome</keyword>
<name>A0A6P8AWI9_PYRGI</name>
<evidence type="ECO:0000313" key="2">
    <source>
        <dbReference type="Proteomes" id="UP000515153"/>
    </source>
</evidence>
<proteinExistence type="predicted"/>
<sequence>MQAEVLEPPEILTYQTREQPSSCLQPRCAACSNSNVFGRSLRLTMISSTGGIWASIRIVFDRSDWKKLCANFGHQKLHKRVIRSYRSVRSSGFSPCAFEGREREENQPSNGTCNIPHGYD</sequence>
<reference evidence="3" key="2">
    <citation type="submission" date="2019-10" db="EMBL/GenBank/DDBJ databases">
        <authorList>
            <consortium name="NCBI Genome Project"/>
        </authorList>
    </citation>
    <scope>NUCLEOTIDE SEQUENCE</scope>
    <source>
        <strain evidence="3">NI907</strain>
    </source>
</reference>
<organism evidence="2 3">
    <name type="scientific">Pyricularia grisea</name>
    <name type="common">Crabgrass-specific blast fungus</name>
    <name type="synonym">Magnaporthe grisea</name>
    <dbReference type="NCBI Taxonomy" id="148305"/>
    <lineage>
        <taxon>Eukaryota</taxon>
        <taxon>Fungi</taxon>
        <taxon>Dikarya</taxon>
        <taxon>Ascomycota</taxon>
        <taxon>Pezizomycotina</taxon>
        <taxon>Sordariomycetes</taxon>
        <taxon>Sordariomycetidae</taxon>
        <taxon>Magnaporthales</taxon>
        <taxon>Pyriculariaceae</taxon>
        <taxon>Pyricularia</taxon>
    </lineage>
</organism>
<dbReference type="Proteomes" id="UP000515153">
    <property type="component" value="Chromosome V"/>
</dbReference>
<evidence type="ECO:0000256" key="1">
    <source>
        <dbReference type="SAM" id="MobiDB-lite"/>
    </source>
</evidence>
<dbReference type="GeneID" id="41963130"/>
<dbReference type="KEGG" id="pgri:PgNI_08222"/>
<reference evidence="2 3" key="1">
    <citation type="journal article" date="2019" name="Mol. Biol. Evol.">
        <title>Blast fungal genomes show frequent chromosomal changes, gene gains and losses, and effector gene turnover.</title>
        <authorList>
            <person name="Gomez Luciano L.B."/>
            <person name="Jason Tsai I."/>
            <person name="Chuma I."/>
            <person name="Tosa Y."/>
            <person name="Chen Y.H."/>
            <person name="Li J.Y."/>
            <person name="Li M.Y."/>
            <person name="Jade Lu M.Y."/>
            <person name="Nakayashiki H."/>
            <person name="Li W.H."/>
        </authorList>
    </citation>
    <scope>NUCLEOTIDE SEQUENCE [LARGE SCALE GENOMIC DNA]</scope>
    <source>
        <strain evidence="2 3">NI907</strain>
    </source>
</reference>
<accession>A0A6P8AWI9</accession>
<gene>
    <name evidence="3" type="ORF">PgNI_08222</name>
</gene>
<evidence type="ECO:0000313" key="3">
    <source>
        <dbReference type="RefSeq" id="XP_030979247.1"/>
    </source>
</evidence>
<protein>
    <submittedName>
        <fullName evidence="3">Uncharacterized protein</fullName>
    </submittedName>
</protein>
<dbReference type="RefSeq" id="XP_030979247.1">
    <property type="nucleotide sequence ID" value="XM_031128221.1"/>
</dbReference>
<dbReference type="AlphaFoldDB" id="A0A6P8AWI9"/>
<feature type="region of interest" description="Disordered" evidence="1">
    <location>
        <begin position="99"/>
        <end position="120"/>
    </location>
</feature>
<reference evidence="3" key="3">
    <citation type="submission" date="2025-08" db="UniProtKB">
        <authorList>
            <consortium name="RefSeq"/>
        </authorList>
    </citation>
    <scope>IDENTIFICATION</scope>
    <source>
        <strain evidence="3">NI907</strain>
    </source>
</reference>